<sequence length="191" mass="22439">MREARLRWFGHVKRRGMDAPVRRCERLALDGFRRGRGRPKKYWGEVIRRDMEQLQLTEDMTLDRKFCQRNGILMYWHVSVSILFGLNWPWDRMKISLSVAAKVEAEAAVGNAIYMLPSFYNHDCDPNAHMLWIESVNTKVKVLRDIEAGEELRICYIDASMDHYAPAAILSEGFGLTEYIYRPLKYFTFPV</sequence>
<evidence type="ECO:0000259" key="1">
    <source>
        <dbReference type="PROSITE" id="PS50280"/>
    </source>
</evidence>
<reference evidence="2 3" key="1">
    <citation type="journal article" date="2014" name="Nat. Genet.">
        <title>Genome sequence of the hot pepper provides insights into the evolution of pungency in Capsicum species.</title>
        <authorList>
            <person name="Kim S."/>
            <person name="Park M."/>
            <person name="Yeom S.I."/>
            <person name="Kim Y.M."/>
            <person name="Lee J.M."/>
            <person name="Lee H.A."/>
            <person name="Seo E."/>
            <person name="Choi J."/>
            <person name="Cheong K."/>
            <person name="Kim K.T."/>
            <person name="Jung K."/>
            <person name="Lee G.W."/>
            <person name="Oh S.K."/>
            <person name="Bae C."/>
            <person name="Kim S.B."/>
            <person name="Lee H.Y."/>
            <person name="Kim S.Y."/>
            <person name="Kim M.S."/>
            <person name="Kang B.C."/>
            <person name="Jo Y.D."/>
            <person name="Yang H.B."/>
            <person name="Jeong H.J."/>
            <person name="Kang W.H."/>
            <person name="Kwon J.K."/>
            <person name="Shin C."/>
            <person name="Lim J.Y."/>
            <person name="Park J.H."/>
            <person name="Huh J.H."/>
            <person name="Kim J.S."/>
            <person name="Kim B.D."/>
            <person name="Cohen O."/>
            <person name="Paran I."/>
            <person name="Suh M.C."/>
            <person name="Lee S.B."/>
            <person name="Kim Y.K."/>
            <person name="Shin Y."/>
            <person name="Noh S.J."/>
            <person name="Park J."/>
            <person name="Seo Y.S."/>
            <person name="Kwon S.Y."/>
            <person name="Kim H.A."/>
            <person name="Park J.M."/>
            <person name="Kim H.J."/>
            <person name="Choi S.B."/>
            <person name="Bosland P.W."/>
            <person name="Reeves G."/>
            <person name="Jo S.H."/>
            <person name="Lee B.W."/>
            <person name="Cho H.T."/>
            <person name="Choi H.S."/>
            <person name="Lee M.S."/>
            <person name="Yu Y."/>
            <person name="Do Choi Y."/>
            <person name="Park B.S."/>
            <person name="van Deynze A."/>
            <person name="Ashrafi H."/>
            <person name="Hill T."/>
            <person name="Kim W.T."/>
            <person name="Pai H.S."/>
            <person name="Ahn H.K."/>
            <person name="Yeam I."/>
            <person name="Giovannoni J.J."/>
            <person name="Rose J.K."/>
            <person name="Sorensen I."/>
            <person name="Lee S.J."/>
            <person name="Kim R.W."/>
            <person name="Choi I.Y."/>
            <person name="Choi B.S."/>
            <person name="Lim J.S."/>
            <person name="Lee Y.H."/>
            <person name="Choi D."/>
        </authorList>
    </citation>
    <scope>NUCLEOTIDE SEQUENCE [LARGE SCALE GENOMIC DNA]</scope>
    <source>
        <strain evidence="3">cv. CM334</strain>
    </source>
</reference>
<dbReference type="SUPFAM" id="SSF82199">
    <property type="entry name" value="SET domain"/>
    <property type="match status" value="1"/>
</dbReference>
<reference evidence="2 3" key="2">
    <citation type="journal article" date="2017" name="Genome Biol.">
        <title>New reference genome sequences of hot pepper reveal the massive evolution of plant disease-resistance genes by retroduplication.</title>
        <authorList>
            <person name="Kim S."/>
            <person name="Park J."/>
            <person name="Yeom S.I."/>
            <person name="Kim Y.M."/>
            <person name="Seo E."/>
            <person name="Kim K.T."/>
            <person name="Kim M.S."/>
            <person name="Lee J.M."/>
            <person name="Cheong K."/>
            <person name="Shin H.S."/>
            <person name="Kim S.B."/>
            <person name="Han K."/>
            <person name="Lee J."/>
            <person name="Park M."/>
            <person name="Lee H.A."/>
            <person name="Lee H.Y."/>
            <person name="Lee Y."/>
            <person name="Oh S."/>
            <person name="Lee J.H."/>
            <person name="Choi E."/>
            <person name="Choi E."/>
            <person name="Lee S.E."/>
            <person name="Jeon J."/>
            <person name="Kim H."/>
            <person name="Choi G."/>
            <person name="Song H."/>
            <person name="Lee J."/>
            <person name="Lee S.C."/>
            <person name="Kwon J.K."/>
            <person name="Lee H.Y."/>
            <person name="Koo N."/>
            <person name="Hong Y."/>
            <person name="Kim R.W."/>
            <person name="Kang W.H."/>
            <person name="Huh J.H."/>
            <person name="Kang B.C."/>
            <person name="Yang T.J."/>
            <person name="Lee Y.H."/>
            <person name="Bennetzen J.L."/>
            <person name="Choi D."/>
        </authorList>
    </citation>
    <scope>NUCLEOTIDE SEQUENCE [LARGE SCALE GENOMIC DNA]</scope>
    <source>
        <strain evidence="3">cv. CM334</strain>
    </source>
</reference>
<gene>
    <name evidence="2" type="ORF">T459_08508</name>
</gene>
<dbReference type="GO" id="GO:0005634">
    <property type="term" value="C:nucleus"/>
    <property type="evidence" value="ECO:0000318"/>
    <property type="project" value="GO_Central"/>
</dbReference>
<dbReference type="CDD" id="cd20071">
    <property type="entry name" value="SET_SMYD"/>
    <property type="match status" value="1"/>
</dbReference>
<keyword evidence="3" id="KW-1185">Reference proteome</keyword>
<accession>A0A2G2ZWN3</accession>
<dbReference type="PANTHER" id="PTHR46238">
    <property type="entry name" value="REVERSE TRANSCRIPTASE DOMAIN-CONTAINING PROTEIN"/>
    <property type="match status" value="1"/>
</dbReference>
<evidence type="ECO:0000313" key="2">
    <source>
        <dbReference type="EMBL" id="PHT86402.1"/>
    </source>
</evidence>
<protein>
    <recommendedName>
        <fullName evidence="1">SET domain-containing protein</fullName>
    </recommendedName>
</protein>
<dbReference type="Gramene" id="PHT86402">
    <property type="protein sequence ID" value="PHT86402"/>
    <property type="gene ID" value="T459_08508"/>
</dbReference>
<evidence type="ECO:0000313" key="3">
    <source>
        <dbReference type="Proteomes" id="UP000222542"/>
    </source>
</evidence>
<dbReference type="Pfam" id="PF00856">
    <property type="entry name" value="SET"/>
    <property type="match status" value="1"/>
</dbReference>
<dbReference type="EMBL" id="AYRZ02000003">
    <property type="protein sequence ID" value="PHT86402.1"/>
    <property type="molecule type" value="Genomic_DNA"/>
</dbReference>
<proteinExistence type="predicted"/>
<feature type="domain" description="SET" evidence="1">
    <location>
        <begin position="25"/>
        <end position="157"/>
    </location>
</feature>
<dbReference type="PROSITE" id="PS50280">
    <property type="entry name" value="SET"/>
    <property type="match status" value="1"/>
</dbReference>
<dbReference type="InterPro" id="IPR046341">
    <property type="entry name" value="SET_dom_sf"/>
</dbReference>
<dbReference type="AlphaFoldDB" id="A0A2G2ZWN3"/>
<organism evidence="2 3">
    <name type="scientific">Capsicum annuum</name>
    <name type="common">Capsicum pepper</name>
    <dbReference type="NCBI Taxonomy" id="4072"/>
    <lineage>
        <taxon>Eukaryota</taxon>
        <taxon>Viridiplantae</taxon>
        <taxon>Streptophyta</taxon>
        <taxon>Embryophyta</taxon>
        <taxon>Tracheophyta</taxon>
        <taxon>Spermatophyta</taxon>
        <taxon>Magnoliopsida</taxon>
        <taxon>eudicotyledons</taxon>
        <taxon>Gunneridae</taxon>
        <taxon>Pentapetalae</taxon>
        <taxon>asterids</taxon>
        <taxon>lamiids</taxon>
        <taxon>Solanales</taxon>
        <taxon>Solanaceae</taxon>
        <taxon>Solanoideae</taxon>
        <taxon>Capsiceae</taxon>
        <taxon>Capsicum</taxon>
    </lineage>
</organism>
<dbReference type="Gene3D" id="2.170.270.10">
    <property type="entry name" value="SET domain"/>
    <property type="match status" value="1"/>
</dbReference>
<comment type="caution">
    <text evidence="2">The sequence shown here is derived from an EMBL/GenBank/DDBJ whole genome shotgun (WGS) entry which is preliminary data.</text>
</comment>
<dbReference type="STRING" id="4072.A0A2G2ZWN3"/>
<name>A0A2G2ZWN3_CAPAN</name>
<dbReference type="InterPro" id="IPR001214">
    <property type="entry name" value="SET_dom"/>
</dbReference>
<dbReference type="PANTHER" id="PTHR46238:SF9">
    <property type="entry name" value="30S RIBOSOMAL PROTEIN S5-LIKE"/>
    <property type="match status" value="1"/>
</dbReference>
<dbReference type="Proteomes" id="UP000222542">
    <property type="component" value="Unassembled WGS sequence"/>
</dbReference>